<name>A0A7W9BKA1_9RHOB</name>
<keyword evidence="3" id="KW-1185">Reference proteome</keyword>
<dbReference type="AlphaFoldDB" id="A0A7W9BKA1"/>
<keyword evidence="1" id="KW-0472">Membrane</keyword>
<reference evidence="2 3" key="1">
    <citation type="submission" date="2020-08" db="EMBL/GenBank/DDBJ databases">
        <title>Genomic Encyclopedia of Type Strains, Phase IV (KMG-IV): sequencing the most valuable type-strain genomes for metagenomic binning, comparative biology and taxonomic classification.</title>
        <authorList>
            <person name="Goeker M."/>
        </authorList>
    </citation>
    <scope>NUCLEOTIDE SEQUENCE [LARGE SCALE GENOMIC DNA]</scope>
    <source>
        <strain evidence="2 3">DSM 101064</strain>
    </source>
</reference>
<feature type="transmembrane region" description="Helical" evidence="1">
    <location>
        <begin position="12"/>
        <end position="38"/>
    </location>
</feature>
<evidence type="ECO:0000313" key="3">
    <source>
        <dbReference type="Proteomes" id="UP000535415"/>
    </source>
</evidence>
<protein>
    <submittedName>
        <fullName evidence="2">Uncharacterized protein</fullName>
    </submittedName>
</protein>
<sequence>MYLIKKHKDEIASIASIVSILSAIVLIFSVIVSAWQFYLTRQAVQAQVIGTSLAHGRNLYDSLAANPNLAQRLFSLEPSKLEDTVFVQKTLSFFSEQYIYRRGNLIDDETWKLVEQDMCQVFNSTGFREIAAPLLGRGDFPSDFTDILMECSDA</sequence>
<gene>
    <name evidence="2" type="ORF">FHS72_001698</name>
</gene>
<dbReference type="Proteomes" id="UP000535415">
    <property type="component" value="Unassembled WGS sequence"/>
</dbReference>
<evidence type="ECO:0000256" key="1">
    <source>
        <dbReference type="SAM" id="Phobius"/>
    </source>
</evidence>
<keyword evidence="1" id="KW-1133">Transmembrane helix</keyword>
<accession>A0A7W9BKA1</accession>
<dbReference type="EMBL" id="JACIJM010000004">
    <property type="protein sequence ID" value="MBB5722074.1"/>
    <property type="molecule type" value="Genomic_DNA"/>
</dbReference>
<organism evidence="2 3">
    <name type="scientific">Yoonia ponticola</name>
    <dbReference type="NCBI Taxonomy" id="1524255"/>
    <lineage>
        <taxon>Bacteria</taxon>
        <taxon>Pseudomonadati</taxon>
        <taxon>Pseudomonadota</taxon>
        <taxon>Alphaproteobacteria</taxon>
        <taxon>Rhodobacterales</taxon>
        <taxon>Paracoccaceae</taxon>
        <taxon>Yoonia</taxon>
    </lineage>
</organism>
<proteinExistence type="predicted"/>
<evidence type="ECO:0000313" key="2">
    <source>
        <dbReference type="EMBL" id="MBB5722074.1"/>
    </source>
</evidence>
<keyword evidence="1" id="KW-0812">Transmembrane</keyword>
<dbReference type="RefSeq" id="WP_183527995.1">
    <property type="nucleotide sequence ID" value="NZ_JACIJM010000004.1"/>
</dbReference>
<comment type="caution">
    <text evidence="2">The sequence shown here is derived from an EMBL/GenBank/DDBJ whole genome shotgun (WGS) entry which is preliminary data.</text>
</comment>